<reference evidence="4 5" key="1">
    <citation type="submission" date="2017-08" db="EMBL/GenBank/DDBJ databases">
        <title>Infants hospitalized years apart are colonized by the same room-sourced microbial strains.</title>
        <authorList>
            <person name="Brooks B."/>
            <person name="Olm M.R."/>
            <person name="Firek B.A."/>
            <person name="Baker R."/>
            <person name="Thomas B.C."/>
            <person name="Morowitz M.J."/>
            <person name="Banfield J.F."/>
        </authorList>
    </citation>
    <scope>NUCLEOTIDE SEQUENCE [LARGE SCALE GENOMIC DNA]</scope>
    <source>
        <strain evidence="4">S2_005_002_R2_33</strain>
    </source>
</reference>
<keyword evidence="2" id="KW-1133">Transmembrane helix</keyword>
<comment type="caution">
    <text evidence="4">The sequence shown here is derived from an EMBL/GenBank/DDBJ whole genome shotgun (WGS) entry which is preliminary data.</text>
</comment>
<dbReference type="SUPFAM" id="SSF117892">
    <property type="entry name" value="Band 7/SPFH domain"/>
    <property type="match status" value="1"/>
</dbReference>
<dbReference type="InterPro" id="IPR001107">
    <property type="entry name" value="Band_7"/>
</dbReference>
<protein>
    <recommendedName>
        <fullName evidence="3">Band 7 domain-containing protein</fullName>
    </recommendedName>
</protein>
<keyword evidence="2" id="KW-0812">Transmembrane</keyword>
<evidence type="ECO:0000256" key="2">
    <source>
        <dbReference type="SAM" id="Phobius"/>
    </source>
</evidence>
<feature type="domain" description="Band 7" evidence="3">
    <location>
        <begin position="71"/>
        <end position="239"/>
    </location>
</feature>
<name>A0A2W5NU11_9SPHN</name>
<dbReference type="PANTHER" id="PTHR43446:SF1">
    <property type="entry name" value="BAND 7 DOMAIN-CONTAINING PROTEIN"/>
    <property type="match status" value="1"/>
</dbReference>
<dbReference type="GO" id="GO:0016020">
    <property type="term" value="C:membrane"/>
    <property type="evidence" value="ECO:0007669"/>
    <property type="project" value="UniProtKB-SubCell"/>
</dbReference>
<proteinExistence type="predicted"/>
<dbReference type="AlphaFoldDB" id="A0A2W5NU11"/>
<evidence type="ECO:0000313" key="5">
    <source>
        <dbReference type="Proteomes" id="UP000249082"/>
    </source>
</evidence>
<organism evidence="4 5">
    <name type="scientific">Novosphingobium pentaromativorans</name>
    <dbReference type="NCBI Taxonomy" id="205844"/>
    <lineage>
        <taxon>Bacteria</taxon>
        <taxon>Pseudomonadati</taxon>
        <taxon>Pseudomonadota</taxon>
        <taxon>Alphaproteobacteria</taxon>
        <taxon>Sphingomonadales</taxon>
        <taxon>Sphingomonadaceae</taxon>
        <taxon>Novosphingobium</taxon>
    </lineage>
</organism>
<dbReference type="Proteomes" id="UP000249082">
    <property type="component" value="Unassembled WGS sequence"/>
</dbReference>
<comment type="subcellular location">
    <subcellularLocation>
        <location evidence="1">Membrane</location>
        <topology evidence="1">Single-pass membrane protein</topology>
    </subcellularLocation>
</comment>
<evidence type="ECO:0000256" key="1">
    <source>
        <dbReference type="ARBA" id="ARBA00004167"/>
    </source>
</evidence>
<evidence type="ECO:0000259" key="3">
    <source>
        <dbReference type="SMART" id="SM00244"/>
    </source>
</evidence>
<dbReference type="SMART" id="SM00244">
    <property type="entry name" value="PHB"/>
    <property type="match status" value="1"/>
</dbReference>
<keyword evidence="2" id="KW-0472">Membrane</keyword>
<dbReference type="PANTHER" id="PTHR43446">
    <property type="entry name" value="MEMBRANE PROTEIN-RELATED"/>
    <property type="match status" value="1"/>
</dbReference>
<dbReference type="Pfam" id="PF01145">
    <property type="entry name" value="Band_7"/>
    <property type="match status" value="1"/>
</dbReference>
<dbReference type="Gene3D" id="3.30.479.30">
    <property type="entry name" value="Band 7 domain"/>
    <property type="match status" value="1"/>
</dbReference>
<dbReference type="InterPro" id="IPR036013">
    <property type="entry name" value="Band_7/SPFH_dom_sf"/>
</dbReference>
<dbReference type="CDD" id="cd03402">
    <property type="entry name" value="SPFH_like_u2"/>
    <property type="match status" value="1"/>
</dbReference>
<gene>
    <name evidence="4" type="ORF">DI555_02845</name>
</gene>
<accession>A0A2W5NU11</accession>
<evidence type="ECO:0000313" key="4">
    <source>
        <dbReference type="EMBL" id="PZQ57071.1"/>
    </source>
</evidence>
<dbReference type="EMBL" id="QFPX01000002">
    <property type="protein sequence ID" value="PZQ57071.1"/>
    <property type="molecule type" value="Genomic_DNA"/>
</dbReference>
<feature type="transmembrane region" description="Helical" evidence="2">
    <location>
        <begin position="55"/>
        <end position="76"/>
    </location>
</feature>
<feature type="transmembrane region" description="Helical" evidence="2">
    <location>
        <begin position="21"/>
        <end position="43"/>
    </location>
</feature>
<sequence length="303" mass="33067">MAESHLPINSSRETKASSMNGYLMLLVFLGVLAVIAMAVVTLASGDPGPGAVLGFLMFLVPALTAEVLIAAGFYMIQPNQAAAITLFGSYRGTDRVAGLRWVWPWMAKRKISVRANNVVSEKLKVNDLRGNPIEIATNVVWRVADTAQALYDVDDYKAFVNVQIEAAVRSIGSRYAYDDVEDAEITLRGSHEQVNAELRTELIERLRVAGITVDECGLTHLAYAPEIAGAMLRRQQAEAVIAARRKLVEGAVSMVEMALAQLSEKNVVELDDERRAAMVSNLMVVLCGERDTQPVVNTGTLYQ</sequence>